<dbReference type="Gene3D" id="2.60.40.150">
    <property type="entry name" value="C2 domain"/>
    <property type="match status" value="1"/>
</dbReference>
<dbReference type="InterPro" id="IPR046773">
    <property type="entry name" value="DOCKER_Lobe_C"/>
</dbReference>
<dbReference type="InterPro" id="IPR026791">
    <property type="entry name" value="DOCK"/>
</dbReference>
<dbReference type="PROSITE" id="PS51651">
    <property type="entry name" value="DOCKER"/>
    <property type="match status" value="1"/>
</dbReference>
<accession>A0A0R3S8I7</accession>
<feature type="compositionally biased region" description="Polar residues" evidence="3">
    <location>
        <begin position="345"/>
        <end position="363"/>
    </location>
</feature>
<dbReference type="InterPro" id="IPR027357">
    <property type="entry name" value="DOCKER_dom"/>
</dbReference>
<gene>
    <name evidence="6" type="ORF">HDID_LOCUS468</name>
</gene>
<dbReference type="GO" id="GO:0005085">
    <property type="term" value="F:guanyl-nucleotide exchange factor activity"/>
    <property type="evidence" value="ECO:0007669"/>
    <property type="project" value="UniProtKB-KW"/>
</dbReference>
<dbReference type="PROSITE" id="PS51650">
    <property type="entry name" value="C2_DOCK"/>
    <property type="match status" value="1"/>
</dbReference>
<feature type="domain" description="C2 DOCK-type" evidence="4">
    <location>
        <begin position="503"/>
        <end position="698"/>
    </location>
</feature>
<dbReference type="GO" id="GO:0007264">
    <property type="term" value="P:small GTPase-mediated signal transduction"/>
    <property type="evidence" value="ECO:0007669"/>
    <property type="project" value="InterPro"/>
</dbReference>
<evidence type="ECO:0000313" key="8">
    <source>
        <dbReference type="WBParaSite" id="HDID_0000046701-mRNA-1"/>
    </source>
</evidence>
<evidence type="ECO:0000313" key="7">
    <source>
        <dbReference type="Proteomes" id="UP000274504"/>
    </source>
</evidence>
<evidence type="ECO:0000259" key="4">
    <source>
        <dbReference type="PROSITE" id="PS51650"/>
    </source>
</evidence>
<evidence type="ECO:0000259" key="5">
    <source>
        <dbReference type="PROSITE" id="PS51651"/>
    </source>
</evidence>
<dbReference type="Proteomes" id="UP000274504">
    <property type="component" value="Unassembled WGS sequence"/>
</dbReference>
<name>A0A0R3S8I7_HYMDI</name>
<dbReference type="STRING" id="6216.A0A0R3S8I7"/>
<dbReference type="InterPro" id="IPR046770">
    <property type="entry name" value="DOCKER_Lobe_B"/>
</dbReference>
<dbReference type="Pfam" id="PF20421">
    <property type="entry name" value="DHR-2_Lobe_C"/>
    <property type="match status" value="1"/>
</dbReference>
<dbReference type="Gene3D" id="1.20.58.740">
    <property type="match status" value="1"/>
</dbReference>
<evidence type="ECO:0000256" key="1">
    <source>
        <dbReference type="ARBA" id="ARBA00022658"/>
    </source>
</evidence>
<evidence type="ECO:0000256" key="3">
    <source>
        <dbReference type="SAM" id="MobiDB-lite"/>
    </source>
</evidence>
<protein>
    <submittedName>
        <fullName evidence="8">C2 DOCK-type domain-containing protein</fullName>
    </submittedName>
</protein>
<evidence type="ECO:0000313" key="6">
    <source>
        <dbReference type="EMBL" id="VDL16268.1"/>
    </source>
</evidence>
<feature type="domain" description="DOCKER" evidence="5">
    <location>
        <begin position="1591"/>
        <end position="2048"/>
    </location>
</feature>
<dbReference type="InterPro" id="IPR027007">
    <property type="entry name" value="C2_DOCK-type_domain"/>
</dbReference>
<dbReference type="Gene3D" id="1.25.40.410">
    <property type="match status" value="1"/>
</dbReference>
<dbReference type="Pfam" id="PF14429">
    <property type="entry name" value="DOCK-C2"/>
    <property type="match status" value="1"/>
</dbReference>
<dbReference type="EMBL" id="UYSG01000063">
    <property type="protein sequence ID" value="VDL16268.1"/>
    <property type="molecule type" value="Genomic_DNA"/>
</dbReference>
<dbReference type="WBParaSite" id="HDID_0000046701-mRNA-1">
    <property type="protein sequence ID" value="HDID_0000046701-mRNA-1"/>
    <property type="gene ID" value="HDID_0000046701"/>
</dbReference>
<dbReference type="PANTHER" id="PTHR23317">
    <property type="entry name" value="DEDICATOR OF CYTOKINESIS DOCK"/>
    <property type="match status" value="1"/>
</dbReference>
<dbReference type="OrthoDB" id="6276031at2759"/>
<reference evidence="6 7" key="2">
    <citation type="submission" date="2018-11" db="EMBL/GenBank/DDBJ databases">
        <authorList>
            <consortium name="Pathogen Informatics"/>
        </authorList>
    </citation>
    <scope>NUCLEOTIDE SEQUENCE [LARGE SCALE GENOMIC DNA]</scope>
</reference>
<feature type="region of interest" description="Disordered" evidence="3">
    <location>
        <begin position="345"/>
        <end position="370"/>
    </location>
</feature>
<proteinExistence type="inferred from homology"/>
<sequence length="2059" mass="233323">MRRTCNFLDSTKNEQQSFNLMFDCDENTETSEVSYSIGRDKSLGSKKENVTNFSKEHHQMEISDFSRKLVDTNYYAKTLVSHHLIDPNNILNSAKFVPKYRLASPGVEWPDFRLNENLKRRPLFLLFRSSDVISKAELNTITNFPSIYLFDAIQGCRISEEFNLQSKTTGVFRVASRCREGNKTNEIQSAEPPRRELESYFEGVYLIIKINKVVRTRESYGDNTDTLTLDSKSAKESRSSKGIDILGGGIVLLKPYAWTAVDISALAGRMWEEAHVISRRRYLSGCERPISADRRDSQSQHKVEGLKRKRLISEPQEMLKRPPRSICNERFSSPNILEGLGSKRQISNYSGRGSSATPVSSWRSPEDKSKDTSDFVELNIQLNARVFIKKEPAIGNRAIERIIMDAFKLKSSTNSLSPWVHELPLQAVHGHSNRRTRTITCPTDILISGQIVSPYGFSKHLQVADVYTGEGEQLLTQNQPEIKLQEVVGFPTQGRVFPFNFPRNLLYIYPKSISFGTPKNTPKNLEVVIQLWYSDSTGSHAIPAFLDRYSSTGLQNETRIHIDFKNRSPELTDEIKVIIPTEVTSNHYFLFTFVHVSLGSGRSVKESVRGYSWFPVLSDGSLCSGDESLYVSQDRPTAETIGTDPTKVVFKLRFVPISSLYPDELGFQIVEEFRDEAINHTVSLLNDKDLFENQTDLENESVPILEYLQKAKLNQLVSYLVPIMDGLLQILGVSLIQEEDKSAKNALTLLAFYLHRVTKGLTNWKEQQTGRNHLICAYLSGMGECNKENALIYLLSGYPLLGLAWIDDISRISGDDGSKKIYEKLLRCLVTQFENKTPFVRLFYEDTLWFFLELLVRTLMEENTGKSEPIDPIFVENLDHLTCKVTKDICRRILEENKEETFGTACLLNRAIAFFLQDLLSCLSAPYVFRFIRTYIEEINSSIKECLPPKIESTEDGLISPPNVEKIRNLEVLKLEMLQIVSAAPEYLEINLPDPDHIPSDMNIISKTEFFEPRKSNSDILTGSAYQKLHFLPAVLLSEIYACLQHSDPVLSETSLDTFCSLLSIHELEGSSLEIRNVGSLYLPFLSIACDQVSTMYGSWYHNLEKQEQESREIEKVVALLESQKNGNASGGAMKRSGWILASISAKERVKRMGRRGSVTPAPTEQQSSFTIPQGYSTSKRASKAWIYGLIPPASFLISNETSCPFSENIRKLILVEVLWILQNTQQDILKCWLANAGIQVIRGIVALLVMALGHFEYSGETDISKESTIESGEFFQYIMTTCSTITDISNTGFYQTKRLDSFESSNTKLAKQRERTKLLNLYVTSIVGRTLDLIADVYCNPSLNKENKEKAEENASVSRLIGSVARAYIFGLSMPQCKKTFRLLCCGVSNLLSKHLYHTNSYMVLALHTHLAPKDLSPEPFSSPSWLLRRLDIIDDCLSEYSESLNAPISWVRLFTILIQDRRLPQASFDEDPLIPPPSTSINNRLLMARAHLPICFDVLKKYAANHSNVSQDAKRQKQINAIRFALDYINQHAPDTGLRGQISATVYDSQTITDCLIKLDELQRNSSGSQTVEKEHQHCIIEILVELASACRLVPELRQYWLLRLTEVHLLFKQPAEAAQTLLHILAIDVEQIVSRKSVSLPINLSEGVDAMARQLSIPNVLEESALEHAVGLPVPFTMSDEQSQRKMTTGTVAKRFSELVEKIAKCFHLAEQIELIPPVCEWIMPMLYAVGEQDSLNKINRLLGESYGESTHSHRLFGAYFRVGFYGSLFGDQDRKEYIYKEAPLTKLSEITARLQEYYSNQLGGKPVEIIKDSKPVVAENLCDTTAYLQITYVEPYLEEFEIRKRKSETERNYGIQRFVMVTPFTQKGSAHGNISEQYKRKVILRVPRTFPYLSTRLPVISRKEVILSPIEVALEDVAKRNQQLSVAINADPPDAKFLQMVIQGCVSTTVNQGPLGVANSFLNKRDSPLSSDIKKDSDGSTDISEDNQNELRLCLKEFLKISQEAVRLSRQLISQDQEEYQRELERNFVQIKLQMESLLKPPVSFNDLAPVSTIF</sequence>
<keyword evidence="1" id="KW-0344">Guanine-nucleotide releasing factor</keyword>
<feature type="compositionally biased region" description="Basic and acidic residues" evidence="3">
    <location>
        <begin position="291"/>
        <end position="306"/>
    </location>
</feature>
<reference evidence="8" key="1">
    <citation type="submission" date="2017-02" db="UniProtKB">
        <authorList>
            <consortium name="WormBaseParasite"/>
        </authorList>
    </citation>
    <scope>IDENTIFICATION</scope>
</reference>
<dbReference type="InterPro" id="IPR043162">
    <property type="entry name" value="DOCK_C_lobe_C"/>
</dbReference>
<feature type="region of interest" description="Disordered" evidence="3">
    <location>
        <begin position="291"/>
        <end position="331"/>
    </location>
</feature>
<dbReference type="InterPro" id="IPR043161">
    <property type="entry name" value="DOCK_C_lobe_A"/>
</dbReference>
<dbReference type="InterPro" id="IPR035892">
    <property type="entry name" value="C2_domain_sf"/>
</dbReference>
<comment type="similarity">
    <text evidence="2">Belongs to the DOCK family.</text>
</comment>
<organism evidence="8">
    <name type="scientific">Hymenolepis diminuta</name>
    <name type="common">Rat tapeworm</name>
    <dbReference type="NCBI Taxonomy" id="6216"/>
    <lineage>
        <taxon>Eukaryota</taxon>
        <taxon>Metazoa</taxon>
        <taxon>Spiralia</taxon>
        <taxon>Lophotrochozoa</taxon>
        <taxon>Platyhelminthes</taxon>
        <taxon>Cestoda</taxon>
        <taxon>Eucestoda</taxon>
        <taxon>Cyclophyllidea</taxon>
        <taxon>Hymenolepididae</taxon>
        <taxon>Hymenolepis</taxon>
    </lineage>
</organism>
<dbReference type="Pfam" id="PF20422">
    <property type="entry name" value="DHR-2_Lobe_B"/>
    <property type="match status" value="1"/>
</dbReference>
<dbReference type="PANTHER" id="PTHR23317:SF76">
    <property type="entry name" value="LD20667P"/>
    <property type="match status" value="1"/>
</dbReference>
<dbReference type="InterPro" id="IPR046769">
    <property type="entry name" value="DOCKER_Lobe_A"/>
</dbReference>
<evidence type="ECO:0000256" key="2">
    <source>
        <dbReference type="PROSITE-ProRule" id="PRU00983"/>
    </source>
</evidence>
<dbReference type="Pfam" id="PF06920">
    <property type="entry name" value="DHR-2_Lobe_A"/>
    <property type="match status" value="1"/>
</dbReference>